<evidence type="ECO:0000313" key="2">
    <source>
        <dbReference type="EMBL" id="MET3862939.1"/>
    </source>
</evidence>
<dbReference type="Gene3D" id="3.40.50.1820">
    <property type="entry name" value="alpha/beta hydrolase"/>
    <property type="match status" value="1"/>
</dbReference>
<sequence>MSGWATATGTFDLGDLTLQSGAVLPRAQLRWKTHGTLSAARDNVVLYPTSYSAQHTDLEWLIGPDGVLDPSCWFIVIPDMFGNGLSSSPSNTPDWPGLVTAWDNVHAQRRLLAEVWGIARLHAVYGWSMGAQQAYHWAALFPEQVARAVINCGSARTATHNRVFLKGLMTVLEAAPEHRGAGRFSAEPAAALRAFGRIYAGWALSQDFYRADLHRTALGAPDLDTFLRTDWEERFGRRPAADLYAQLHTWDAGDISRDPRYGGDLAQALGAITARLLLMPGATDLYFRVADNVAELPHLRDAVLRPIPSLWGHRAGNPSTNPADAAFLRDTVRAFLASAEASAS</sequence>
<name>A0ABV2N8Y2_9HYPH</name>
<comment type="caution">
    <text evidence="2">The sequence shown here is derived from an EMBL/GenBank/DDBJ whole genome shotgun (WGS) entry which is preliminary data.</text>
</comment>
<dbReference type="SUPFAM" id="SSF53474">
    <property type="entry name" value="alpha/beta-Hydrolases"/>
    <property type="match status" value="1"/>
</dbReference>
<dbReference type="PIRSF" id="PIRSF000443">
    <property type="entry name" value="Homoser_Ac_trans"/>
    <property type="match status" value="1"/>
</dbReference>
<keyword evidence="3" id="KW-1185">Reference proteome</keyword>
<organism evidence="2 3">
    <name type="scientific">Methylobacterium radiotolerans</name>
    <dbReference type="NCBI Taxonomy" id="31998"/>
    <lineage>
        <taxon>Bacteria</taxon>
        <taxon>Pseudomonadati</taxon>
        <taxon>Pseudomonadota</taxon>
        <taxon>Alphaproteobacteria</taxon>
        <taxon>Hyphomicrobiales</taxon>
        <taxon>Methylobacteriaceae</taxon>
        <taxon>Methylobacterium</taxon>
    </lineage>
</organism>
<evidence type="ECO:0000259" key="1">
    <source>
        <dbReference type="Pfam" id="PF00561"/>
    </source>
</evidence>
<protein>
    <submittedName>
        <fullName evidence="2">Homoserine O-acetyltransferase</fullName>
        <ecNumber evidence="2">2.3.1.31</ecNumber>
    </submittedName>
</protein>
<feature type="domain" description="AB hydrolase-1" evidence="1">
    <location>
        <begin position="73"/>
        <end position="170"/>
    </location>
</feature>
<dbReference type="EC" id="2.3.1.31" evidence="2"/>
<keyword evidence="2" id="KW-0012">Acyltransferase</keyword>
<dbReference type="InterPro" id="IPR000073">
    <property type="entry name" value="AB_hydrolase_1"/>
</dbReference>
<dbReference type="Pfam" id="PF00561">
    <property type="entry name" value="Abhydrolase_1"/>
    <property type="match status" value="1"/>
</dbReference>
<dbReference type="PANTHER" id="PTHR32268:SF15">
    <property type="entry name" value="HOMOSERINE ACETYLTRANSFERASE FAMILY PROTEIN (AFU_ORTHOLOGUE AFUA_1G15350)"/>
    <property type="match status" value="1"/>
</dbReference>
<dbReference type="InterPro" id="IPR029058">
    <property type="entry name" value="AB_hydrolase_fold"/>
</dbReference>
<gene>
    <name evidence="2" type="ORF">ABIC20_000248</name>
</gene>
<dbReference type="RefSeq" id="WP_029359279.1">
    <property type="nucleotide sequence ID" value="NZ_CP090579.1"/>
</dbReference>
<proteinExistence type="predicted"/>
<dbReference type="NCBIfam" id="NF005757">
    <property type="entry name" value="PRK07581.1"/>
    <property type="match status" value="1"/>
</dbReference>
<reference evidence="2 3" key="1">
    <citation type="submission" date="2024-06" db="EMBL/GenBank/DDBJ databases">
        <title>Genomics of switchgrass bacterial isolates.</title>
        <authorList>
            <person name="Shade A."/>
        </authorList>
    </citation>
    <scope>NUCLEOTIDE SEQUENCE [LARGE SCALE GENOMIC DNA]</scope>
    <source>
        <strain evidence="2 3">PvP084</strain>
    </source>
</reference>
<dbReference type="EMBL" id="JBEPNW010000002">
    <property type="protein sequence ID" value="MET3862939.1"/>
    <property type="molecule type" value="Genomic_DNA"/>
</dbReference>
<dbReference type="Proteomes" id="UP001549119">
    <property type="component" value="Unassembled WGS sequence"/>
</dbReference>
<dbReference type="GO" id="GO:0004414">
    <property type="term" value="F:homoserine O-acetyltransferase activity"/>
    <property type="evidence" value="ECO:0007669"/>
    <property type="project" value="UniProtKB-EC"/>
</dbReference>
<keyword evidence="2" id="KW-0808">Transferase</keyword>
<dbReference type="InterPro" id="IPR008220">
    <property type="entry name" value="HAT_MetX-like"/>
</dbReference>
<dbReference type="PANTHER" id="PTHR32268">
    <property type="entry name" value="HOMOSERINE O-ACETYLTRANSFERASE"/>
    <property type="match status" value="1"/>
</dbReference>
<evidence type="ECO:0000313" key="3">
    <source>
        <dbReference type="Proteomes" id="UP001549119"/>
    </source>
</evidence>
<accession>A0ABV2N8Y2</accession>